<dbReference type="Pfam" id="PF00455">
    <property type="entry name" value="DeoRC"/>
    <property type="match status" value="1"/>
</dbReference>
<name>A0ABW5PRP4_9BACI</name>
<dbReference type="RefSeq" id="WP_141190493.1">
    <property type="nucleotide sequence ID" value="NZ_JBHUMR010000013.1"/>
</dbReference>
<gene>
    <name evidence="5" type="ORF">ACFSTF_09700</name>
</gene>
<protein>
    <submittedName>
        <fullName evidence="5">DeoR/GlpR family DNA-binding transcription regulator</fullName>
    </submittedName>
</protein>
<feature type="domain" description="HTH deoR-type" evidence="4">
    <location>
        <begin position="3"/>
        <end position="58"/>
    </location>
</feature>
<dbReference type="Pfam" id="PF08220">
    <property type="entry name" value="HTH_DeoR"/>
    <property type="match status" value="1"/>
</dbReference>
<keyword evidence="3" id="KW-0804">Transcription</keyword>
<accession>A0ABW5PRP4</accession>
<dbReference type="Gene3D" id="3.40.50.1360">
    <property type="match status" value="1"/>
</dbReference>
<dbReference type="EMBL" id="JBHUMR010000013">
    <property type="protein sequence ID" value="MFD2617575.1"/>
    <property type="molecule type" value="Genomic_DNA"/>
</dbReference>
<dbReference type="InterPro" id="IPR037171">
    <property type="entry name" value="NagB/RpiA_transferase-like"/>
</dbReference>
<comment type="caution">
    <text evidence="5">The sequence shown here is derived from an EMBL/GenBank/DDBJ whole genome shotgun (WGS) entry which is preliminary data.</text>
</comment>
<keyword evidence="2 5" id="KW-0238">DNA-binding</keyword>
<dbReference type="InterPro" id="IPR018356">
    <property type="entry name" value="Tscrpt_reg_HTH_DeoR_CS"/>
</dbReference>
<dbReference type="PANTHER" id="PTHR30363">
    <property type="entry name" value="HTH-TYPE TRANSCRIPTIONAL REGULATOR SRLR-RELATED"/>
    <property type="match status" value="1"/>
</dbReference>
<evidence type="ECO:0000313" key="6">
    <source>
        <dbReference type="Proteomes" id="UP001597458"/>
    </source>
</evidence>
<keyword evidence="6" id="KW-1185">Reference proteome</keyword>
<evidence type="ECO:0000256" key="3">
    <source>
        <dbReference type="ARBA" id="ARBA00023163"/>
    </source>
</evidence>
<reference evidence="6" key="1">
    <citation type="journal article" date="2019" name="Int. J. Syst. Evol. Microbiol.">
        <title>The Global Catalogue of Microorganisms (GCM) 10K type strain sequencing project: providing services to taxonomists for standard genome sequencing and annotation.</title>
        <authorList>
            <consortium name="The Broad Institute Genomics Platform"/>
            <consortium name="The Broad Institute Genome Sequencing Center for Infectious Disease"/>
            <person name="Wu L."/>
            <person name="Ma J."/>
        </authorList>
    </citation>
    <scope>NUCLEOTIDE SEQUENCE [LARGE SCALE GENOMIC DNA]</scope>
    <source>
        <strain evidence="6">TISTR 2241</strain>
    </source>
</reference>
<sequence length="249" mass="28163">MLAEERHKIILNRLEAEHIVKLQDLVNDLHTSESTIRRDLHELEVQHLIRRVHGGAMSLQQRSEEQDMETKSSKNIQQKRIIAKIAAEQIKDNECIYIDAGSTTLEMISFIHAKNVNVVTNGYAHVEALVKKNMATYLIGGMMKPNTRAFIGSIAIQALDTFRFDRAFIGVNGIDIDMGYTTPDPEEAMIKRRAQELALKSYILADSSKFTEVSFSKMFDLSKASIITNELPQAVKDMILKETTVIESK</sequence>
<dbReference type="PROSITE" id="PS00894">
    <property type="entry name" value="HTH_DEOR_1"/>
    <property type="match status" value="1"/>
</dbReference>
<dbReference type="SMART" id="SM01134">
    <property type="entry name" value="DeoRC"/>
    <property type="match status" value="1"/>
</dbReference>
<dbReference type="InterPro" id="IPR036390">
    <property type="entry name" value="WH_DNA-bd_sf"/>
</dbReference>
<dbReference type="PROSITE" id="PS51000">
    <property type="entry name" value="HTH_DEOR_2"/>
    <property type="match status" value="1"/>
</dbReference>
<evidence type="ECO:0000256" key="1">
    <source>
        <dbReference type="ARBA" id="ARBA00023015"/>
    </source>
</evidence>
<dbReference type="SUPFAM" id="SSF46785">
    <property type="entry name" value="Winged helix' DNA-binding domain"/>
    <property type="match status" value="1"/>
</dbReference>
<evidence type="ECO:0000313" key="5">
    <source>
        <dbReference type="EMBL" id="MFD2617575.1"/>
    </source>
</evidence>
<dbReference type="PANTHER" id="PTHR30363:SF56">
    <property type="entry name" value="TRANSCRIPTIONAL REGULATOR, DEOR FAMILY"/>
    <property type="match status" value="1"/>
</dbReference>
<dbReference type="GO" id="GO:0003677">
    <property type="term" value="F:DNA binding"/>
    <property type="evidence" value="ECO:0007669"/>
    <property type="project" value="UniProtKB-KW"/>
</dbReference>
<dbReference type="Proteomes" id="UP001597458">
    <property type="component" value="Unassembled WGS sequence"/>
</dbReference>
<dbReference type="InterPro" id="IPR036388">
    <property type="entry name" value="WH-like_DNA-bd_sf"/>
</dbReference>
<dbReference type="InterPro" id="IPR014036">
    <property type="entry name" value="DeoR-like_C"/>
</dbReference>
<dbReference type="SUPFAM" id="SSF100950">
    <property type="entry name" value="NagB/RpiA/CoA transferase-like"/>
    <property type="match status" value="1"/>
</dbReference>
<dbReference type="InterPro" id="IPR001034">
    <property type="entry name" value="DeoR_HTH"/>
</dbReference>
<evidence type="ECO:0000256" key="2">
    <source>
        <dbReference type="ARBA" id="ARBA00023125"/>
    </source>
</evidence>
<dbReference type="Gene3D" id="1.10.10.10">
    <property type="entry name" value="Winged helix-like DNA-binding domain superfamily/Winged helix DNA-binding domain"/>
    <property type="match status" value="1"/>
</dbReference>
<evidence type="ECO:0000259" key="4">
    <source>
        <dbReference type="PROSITE" id="PS51000"/>
    </source>
</evidence>
<dbReference type="SMART" id="SM00420">
    <property type="entry name" value="HTH_DEOR"/>
    <property type="match status" value="1"/>
</dbReference>
<organism evidence="5 6">
    <name type="scientific">Terrilactibacillus laevilacticus</name>
    <dbReference type="NCBI Taxonomy" id="1380157"/>
    <lineage>
        <taxon>Bacteria</taxon>
        <taxon>Bacillati</taxon>
        <taxon>Bacillota</taxon>
        <taxon>Bacilli</taxon>
        <taxon>Bacillales</taxon>
        <taxon>Bacillaceae</taxon>
        <taxon>Terrilactibacillus</taxon>
    </lineage>
</organism>
<dbReference type="InterPro" id="IPR050313">
    <property type="entry name" value="Carb_Metab_HTH_regulators"/>
</dbReference>
<keyword evidence="1" id="KW-0805">Transcription regulation</keyword>
<proteinExistence type="predicted"/>
<dbReference type="PRINTS" id="PR00037">
    <property type="entry name" value="HTHLACR"/>
</dbReference>